<dbReference type="PANTHER" id="PTHR15000:SF1">
    <property type="entry name" value="ERYTHROID DIFFERENTIATION-RELATED FACTOR 1"/>
    <property type="match status" value="1"/>
</dbReference>
<evidence type="ECO:0000256" key="1">
    <source>
        <dbReference type="SAM" id="Coils"/>
    </source>
</evidence>
<dbReference type="Pfam" id="PF23788">
    <property type="entry name" value="EDRF1_N"/>
    <property type="match status" value="2"/>
</dbReference>
<comment type="caution">
    <text evidence="5">The sequence shown here is derived from an EMBL/GenBank/DDBJ whole genome shotgun (WGS) entry which is preliminary data.</text>
</comment>
<feature type="compositionally biased region" description="Low complexity" evidence="2">
    <location>
        <begin position="634"/>
        <end position="645"/>
    </location>
</feature>
<feature type="region of interest" description="Disordered" evidence="2">
    <location>
        <begin position="1"/>
        <end position="27"/>
    </location>
</feature>
<feature type="domain" description="EDRF1 N-terminal" evidence="4">
    <location>
        <begin position="270"/>
        <end position="526"/>
    </location>
</feature>
<feature type="compositionally biased region" description="Basic and acidic residues" evidence="2">
    <location>
        <begin position="1"/>
        <end position="20"/>
    </location>
</feature>
<feature type="domain" description="EDRF1 TPR repeats region" evidence="3">
    <location>
        <begin position="845"/>
        <end position="1271"/>
    </location>
</feature>
<keyword evidence="1" id="KW-0175">Coiled coil</keyword>
<reference evidence="5 6" key="1">
    <citation type="submission" date="2024-03" db="EMBL/GenBank/DDBJ databases">
        <title>The genome assembly and annotation of the cricket Gryllus longicercus Weissman &amp; Gray.</title>
        <authorList>
            <person name="Szrajer S."/>
            <person name="Gray D."/>
            <person name="Ylla G."/>
        </authorList>
    </citation>
    <scope>NUCLEOTIDE SEQUENCE [LARGE SCALE GENOMIC DNA]</scope>
    <source>
        <strain evidence="5">DAG 2021-001</strain>
        <tissue evidence="5">Whole body minus gut</tissue>
    </source>
</reference>
<feature type="coiled-coil region" evidence="1">
    <location>
        <begin position="1189"/>
        <end position="1216"/>
    </location>
</feature>
<feature type="compositionally biased region" description="Acidic residues" evidence="2">
    <location>
        <begin position="504"/>
        <end position="514"/>
    </location>
</feature>
<protein>
    <recommendedName>
        <fullName evidence="7">Erythroid differentiation-related factor 1</fullName>
    </recommendedName>
</protein>
<evidence type="ECO:0000313" key="5">
    <source>
        <dbReference type="EMBL" id="KAK7869122.1"/>
    </source>
</evidence>
<gene>
    <name evidence="5" type="ORF">R5R35_006588</name>
</gene>
<evidence type="ECO:0000256" key="2">
    <source>
        <dbReference type="SAM" id="MobiDB-lite"/>
    </source>
</evidence>
<dbReference type="InterPro" id="IPR056582">
    <property type="entry name" value="EDRF1_N"/>
</dbReference>
<proteinExistence type="predicted"/>
<feature type="domain" description="EDRF1 N-terminal" evidence="4">
    <location>
        <begin position="53"/>
        <end position="240"/>
    </location>
</feature>
<dbReference type="Pfam" id="PF23723">
    <property type="entry name" value="TPR_EDRF1"/>
    <property type="match status" value="1"/>
</dbReference>
<keyword evidence="6" id="KW-1185">Reference proteome</keyword>
<feature type="region of interest" description="Disordered" evidence="2">
    <location>
        <begin position="486"/>
        <end position="529"/>
    </location>
</feature>
<name>A0AAN9VWH6_9ORTH</name>
<evidence type="ECO:0000259" key="3">
    <source>
        <dbReference type="Pfam" id="PF23723"/>
    </source>
</evidence>
<dbReference type="Proteomes" id="UP001378592">
    <property type="component" value="Unassembled WGS sequence"/>
</dbReference>
<evidence type="ECO:0000313" key="6">
    <source>
        <dbReference type="Proteomes" id="UP001378592"/>
    </source>
</evidence>
<dbReference type="EMBL" id="JAZDUA010000079">
    <property type="protein sequence ID" value="KAK7869122.1"/>
    <property type="molecule type" value="Genomic_DNA"/>
</dbReference>
<organism evidence="5 6">
    <name type="scientific">Gryllus longicercus</name>
    <dbReference type="NCBI Taxonomy" id="2509291"/>
    <lineage>
        <taxon>Eukaryota</taxon>
        <taxon>Metazoa</taxon>
        <taxon>Ecdysozoa</taxon>
        <taxon>Arthropoda</taxon>
        <taxon>Hexapoda</taxon>
        <taxon>Insecta</taxon>
        <taxon>Pterygota</taxon>
        <taxon>Neoptera</taxon>
        <taxon>Polyneoptera</taxon>
        <taxon>Orthoptera</taxon>
        <taxon>Ensifera</taxon>
        <taxon>Gryllidea</taxon>
        <taxon>Grylloidea</taxon>
        <taxon>Gryllidae</taxon>
        <taxon>Gryllinae</taxon>
        <taxon>Gryllus</taxon>
    </lineage>
</organism>
<accession>A0AAN9VWH6</accession>
<evidence type="ECO:0008006" key="7">
    <source>
        <dbReference type="Google" id="ProtNLM"/>
    </source>
</evidence>
<dbReference type="InterPro" id="IPR056583">
    <property type="entry name" value="EDRF1_TPR"/>
</dbReference>
<dbReference type="PANTHER" id="PTHR15000">
    <property type="entry name" value="ERYTHROID DIFFERENTIATION-RELATED FACTOR 1"/>
    <property type="match status" value="1"/>
</dbReference>
<evidence type="ECO:0000259" key="4">
    <source>
        <dbReference type="Pfam" id="PF23788"/>
    </source>
</evidence>
<feature type="region of interest" description="Disordered" evidence="2">
    <location>
        <begin position="584"/>
        <end position="664"/>
    </location>
</feature>
<dbReference type="GO" id="GO:0045893">
    <property type="term" value="P:positive regulation of DNA-templated transcription"/>
    <property type="evidence" value="ECO:0007669"/>
    <property type="project" value="TreeGrafter"/>
</dbReference>
<sequence>MTDKERTSLKRADEEDRLSEKSMVPMDLQSLSDFAPGDEWRNCPSPDSPRKHVKSTAVVKYSTVQSLANFAVLQCNTDLNSPPSNWLSSSADSYGLQHVPSHSTGFSSFRMAHMFPECVGEVDVVSDAENIKKLLKIPYSKGPVSMMVHRIENTLLIDEFDIHKYLLRTAESEWEWLKKFFFEHVLQSLNEKEKGLFHKNKSRCALQQKSLVSKFLYHSLAVAQAQSDGPSEPAKPENQEAAVPIPVTVADPPLPEPKLEEEVPDPTSNHKFARNVVWTFEDIQMLIGTNLPIFGGKTHPCISLKLRDMTKPINVLTGIDYWLDNLMCNVPELVMCYHLDGIVQKYELIKTEDLPHLENSKFSPKVIRDVAQNILSFLKSNATKAGHTYWLFKGKDAEIVKLYDLTSLCSDMMDEKGQNPFTVPVAMLLYRVARNMKHSPDGQRQHGTIRMLLKNCIELLDKEKYPQIVTSAHYMLSDLYIPADTDPSSPNLAENLDDERSASEYDEGDEVEEREDNREGETNFGSSSSVEVKSLCVATSFPAGDSAPPPPLSGDVKERCNSALEHVGAGLQCLTLFGTKPEDSSEHCSASFDRNNSNREPTEPDGPSMAKPFEAIPMPYTPLKSQKQEKERSCSPSKQVPSTSSKKSKKDTSFEQDQNSPEVQLSPRSLLCKYRAEAMPTWQQPKPSDKVFWRAHLKILLHEKACLVYATLAESEYSASRYGSALRYIGMVLRCQQQLEVVAQGTLNLGLQSYLLGRAGDLCFMIVQDWANVTSHREEYSVLSEVDKEVLNEVERDGSSSNSSDYLLELVPQTIDSMEQMLLASRSCYQQALLLEPLEQQCSNLRRRLGNIENELGVLFMNQAAVCYQENGLERQAGTSSALQALLNKSLHHLESGVQAFETVHDEANLALLLSNTGRLMRMCAHYHSPDSSSRSELGGQERHFYQKALTSYQKALQVLGNRKCNPDIWDTVMWELSTTLFSMATILQDFPSLGNKSSEEAEREVVEYLLKALKYCDLETPGSRQLIYQFRAATIHHRLASLYHRSFRNLPVEDSKRKNVLQLSRLHYEKASKLLLLLEHPSDFLRVQMERVALVEYQAQNATSNAVRIKHLQSAMELLCQCIPMLHVVKERLTVVDMNGKKKRQQKHPSEDSEASLAQSVQNLCVDENKQKFSQRKDTVPGVSKSSAEEDCAEKEEIESLLRLLEQRLQFVLLQLAKLHHSRGGQAKKDADNSAQLYKNVYSIALRKNDSTVGCELAKHIFYVLSETENALRQTFSGTKTR</sequence>
<feature type="compositionally biased region" description="Polar residues" evidence="2">
    <location>
        <begin position="655"/>
        <end position="664"/>
    </location>
</feature>